<sequence>MILPPPAQAISPHLGISPAKEVLTFILSLLLGFGLFGAIYTLLSPLLSHSIFGIAITQNIVVFLGSASLYAYCVFRKKAPKALGLTAPQPIIQGKSRWYEGGIILGITLLVWGISALLQYAAGEAIEALPKEVGAWITQYEEKSRSMLEMLQGDGSVGSRLKQILIIGMLTGVCEEILLRGALQPLLIRLTHSPIVGILLTAIIFSLLHQSVLNFLPIMVLALWFGCLRHYSGSIVWGVLIHILNNSLALF</sequence>
<dbReference type="RefSeq" id="WP_004334094.1">
    <property type="nucleotide sequence ID" value="NZ_ACNN01000026.1"/>
</dbReference>
<keyword evidence="3" id="KW-0378">Hydrolase</keyword>
<evidence type="ECO:0000313" key="3">
    <source>
        <dbReference type="EMBL" id="EEN82342.1"/>
    </source>
</evidence>
<dbReference type="GO" id="GO:0004175">
    <property type="term" value="F:endopeptidase activity"/>
    <property type="evidence" value="ECO:0007669"/>
    <property type="project" value="UniProtKB-ARBA"/>
</dbReference>
<dbReference type="InterPro" id="IPR003675">
    <property type="entry name" value="Rce1/LyrA-like_dom"/>
</dbReference>
<feature type="transmembrane region" description="Helical" evidence="1">
    <location>
        <begin position="195"/>
        <end position="225"/>
    </location>
</feature>
<dbReference type="EMBL" id="ACNN01000026">
    <property type="protein sequence ID" value="EEN82342.1"/>
    <property type="molecule type" value="Genomic_DNA"/>
</dbReference>
<dbReference type="PANTHER" id="PTHR36435:SF1">
    <property type="entry name" value="CAAX AMINO TERMINAL PROTEASE FAMILY PROTEIN"/>
    <property type="match status" value="1"/>
</dbReference>
<protein>
    <submittedName>
        <fullName evidence="3">CAAX amino terminal protease family protein</fullName>
    </submittedName>
</protein>
<dbReference type="STRING" id="553175.POREN0001_1727"/>
<reference evidence="3 4" key="1">
    <citation type="submission" date="2009-04" db="EMBL/GenBank/DDBJ databases">
        <authorList>
            <person name="Sebastian Y."/>
            <person name="Madupu R."/>
            <person name="Durkin A.S."/>
            <person name="Torralba M."/>
            <person name="Methe B."/>
            <person name="Sutton G.G."/>
            <person name="Strausberg R.L."/>
            <person name="Nelson K.E."/>
        </authorList>
    </citation>
    <scope>NUCLEOTIDE SEQUENCE [LARGE SCALE GENOMIC DNA]</scope>
    <source>
        <strain evidence="4">ATCC 35406 / BCRC 14492 / JCM 8526 / NCTC 13058 / HG 370</strain>
    </source>
</reference>
<dbReference type="GO" id="GO:0006508">
    <property type="term" value="P:proteolysis"/>
    <property type="evidence" value="ECO:0007669"/>
    <property type="project" value="UniProtKB-KW"/>
</dbReference>
<dbReference type="GO" id="GO:0080120">
    <property type="term" value="P:CAAX-box protein maturation"/>
    <property type="evidence" value="ECO:0007669"/>
    <property type="project" value="UniProtKB-ARBA"/>
</dbReference>
<dbReference type="Proteomes" id="UP000004295">
    <property type="component" value="Unassembled WGS sequence"/>
</dbReference>
<evidence type="ECO:0000313" key="4">
    <source>
        <dbReference type="Proteomes" id="UP000004295"/>
    </source>
</evidence>
<keyword evidence="4" id="KW-1185">Reference proteome</keyword>
<evidence type="ECO:0000256" key="1">
    <source>
        <dbReference type="SAM" id="Phobius"/>
    </source>
</evidence>
<feature type="transmembrane region" description="Helical" evidence="1">
    <location>
        <begin position="49"/>
        <end position="75"/>
    </location>
</feature>
<keyword evidence="1" id="KW-0812">Transmembrane</keyword>
<feature type="domain" description="CAAX prenyl protease 2/Lysostaphin resistance protein A-like" evidence="2">
    <location>
        <begin position="162"/>
        <end position="247"/>
    </location>
</feature>
<dbReference type="GeneID" id="93366069"/>
<gene>
    <name evidence="3" type="ORF">POREN0001_1727</name>
</gene>
<dbReference type="InterPro" id="IPR052710">
    <property type="entry name" value="CAAX_protease"/>
</dbReference>
<organism evidence="3 4">
    <name type="scientific">Porphyromonas endodontalis (strain ATCC 35406 / DSM 24491 / JCM 8526 / CCUG 16442 / BCRC 14492 / NCTC 13058 / HG 370)</name>
    <name type="common">Bacteroides endodontalis</name>
    <dbReference type="NCBI Taxonomy" id="553175"/>
    <lineage>
        <taxon>Bacteria</taxon>
        <taxon>Pseudomonadati</taxon>
        <taxon>Bacteroidota</taxon>
        <taxon>Bacteroidia</taxon>
        <taxon>Bacteroidales</taxon>
        <taxon>Porphyromonadaceae</taxon>
        <taxon>Porphyromonas</taxon>
    </lineage>
</organism>
<keyword evidence="1" id="KW-1133">Transmembrane helix</keyword>
<name>C3JBJ3_POREA</name>
<feature type="transmembrane region" description="Helical" evidence="1">
    <location>
        <begin position="231"/>
        <end position="250"/>
    </location>
</feature>
<feature type="transmembrane region" description="Helical" evidence="1">
    <location>
        <begin position="103"/>
        <end position="122"/>
    </location>
</feature>
<proteinExistence type="predicted"/>
<evidence type="ECO:0000259" key="2">
    <source>
        <dbReference type="Pfam" id="PF02517"/>
    </source>
</evidence>
<accession>C3JBJ3</accession>
<keyword evidence="3" id="KW-0645">Protease</keyword>
<dbReference type="Pfam" id="PF02517">
    <property type="entry name" value="Rce1-like"/>
    <property type="match status" value="1"/>
</dbReference>
<feature type="transmembrane region" description="Helical" evidence="1">
    <location>
        <begin position="22"/>
        <end position="43"/>
    </location>
</feature>
<dbReference type="AlphaFoldDB" id="C3JBJ3"/>
<dbReference type="eggNOG" id="COG1266">
    <property type="taxonomic scope" value="Bacteria"/>
</dbReference>
<keyword evidence="1" id="KW-0472">Membrane</keyword>
<comment type="caution">
    <text evidence="3">The sequence shown here is derived from an EMBL/GenBank/DDBJ whole genome shotgun (WGS) entry which is preliminary data.</text>
</comment>
<dbReference type="PANTHER" id="PTHR36435">
    <property type="entry name" value="SLR1288 PROTEIN"/>
    <property type="match status" value="1"/>
</dbReference>